<sequence length="171" mass="19995">MVSVEEKVLRILCWSNLDFLNKKHSSSESIIQMFYEFRIFSTIYVAKEMPSFFKYRIVVPSISFTIPSSSLSSPNKLLTGINFCSLHTWRTVDQTPSSVDDQFPTWPMVTISNITKNSMWIYKRYIDRYSLNQECRAMLRHLMFGMNEMEADDHISITVTEPLYESVKECG</sequence>
<protein>
    <submittedName>
        <fullName evidence="1">Uncharacterized protein</fullName>
    </submittedName>
</protein>
<reference evidence="1" key="1">
    <citation type="submission" date="2023-04" db="EMBL/GenBank/DDBJ databases">
        <authorList>
            <person name="Vijverberg K."/>
            <person name="Xiong W."/>
            <person name="Schranz E."/>
        </authorList>
    </citation>
    <scope>NUCLEOTIDE SEQUENCE</scope>
</reference>
<dbReference type="Proteomes" id="UP001177003">
    <property type="component" value="Chromosome 1"/>
</dbReference>
<evidence type="ECO:0000313" key="2">
    <source>
        <dbReference type="Proteomes" id="UP001177003"/>
    </source>
</evidence>
<name>A0AA35VWA8_LACSI</name>
<evidence type="ECO:0000313" key="1">
    <source>
        <dbReference type="EMBL" id="CAI9269532.1"/>
    </source>
</evidence>
<proteinExistence type="predicted"/>
<organism evidence="1 2">
    <name type="scientific">Lactuca saligna</name>
    <name type="common">Willowleaf lettuce</name>
    <dbReference type="NCBI Taxonomy" id="75948"/>
    <lineage>
        <taxon>Eukaryota</taxon>
        <taxon>Viridiplantae</taxon>
        <taxon>Streptophyta</taxon>
        <taxon>Embryophyta</taxon>
        <taxon>Tracheophyta</taxon>
        <taxon>Spermatophyta</taxon>
        <taxon>Magnoliopsida</taxon>
        <taxon>eudicotyledons</taxon>
        <taxon>Gunneridae</taxon>
        <taxon>Pentapetalae</taxon>
        <taxon>asterids</taxon>
        <taxon>campanulids</taxon>
        <taxon>Asterales</taxon>
        <taxon>Asteraceae</taxon>
        <taxon>Cichorioideae</taxon>
        <taxon>Cichorieae</taxon>
        <taxon>Lactucinae</taxon>
        <taxon>Lactuca</taxon>
    </lineage>
</organism>
<dbReference type="AlphaFoldDB" id="A0AA35VWA8"/>
<dbReference type="EMBL" id="OX465077">
    <property type="protein sequence ID" value="CAI9269532.1"/>
    <property type="molecule type" value="Genomic_DNA"/>
</dbReference>
<keyword evidence="2" id="KW-1185">Reference proteome</keyword>
<gene>
    <name evidence="1" type="ORF">LSALG_LOCUS9903</name>
</gene>
<accession>A0AA35VWA8</accession>